<dbReference type="Pfam" id="PF03641">
    <property type="entry name" value="Lysine_decarbox"/>
    <property type="match status" value="1"/>
</dbReference>
<evidence type="ECO:0000256" key="2">
    <source>
        <dbReference type="RuleBase" id="RU363015"/>
    </source>
</evidence>
<dbReference type="Gene3D" id="3.40.50.450">
    <property type="match status" value="1"/>
</dbReference>
<protein>
    <recommendedName>
        <fullName evidence="2">Cytokinin riboside 5'-monophosphate phosphoribohydrolase</fullName>
        <ecNumber evidence="2">3.2.2.n1</ecNumber>
    </recommendedName>
</protein>
<dbReference type="EMBL" id="PDPS01000023">
    <property type="protein sequence ID" value="PID58263.1"/>
    <property type="molecule type" value="Genomic_DNA"/>
</dbReference>
<dbReference type="AlphaFoldDB" id="A0A2G6E844"/>
<keyword evidence="2" id="KW-0203">Cytokinin biosynthesis</keyword>
<dbReference type="GO" id="GO:0016799">
    <property type="term" value="F:hydrolase activity, hydrolyzing N-glycosyl compounds"/>
    <property type="evidence" value="ECO:0007669"/>
    <property type="project" value="TreeGrafter"/>
</dbReference>
<keyword evidence="2" id="KW-0378">Hydrolase</keyword>
<sequence>MKRICVFCGSSSGKKPEYLRTARALADVFLEKGIDLVYGGGNVGMMGEIARMMMDNGGEVIGVMPKFLADKEVGFENVTQFHVVDSMHERKAMMAEFSDAFIALPGGLGTLEEIFEVFTWAQLGIHEKACGFLNVCGYYDLLLSFIDYAIAEGFIKSDYRRIVMVEESPARLLRAFENHRPIHVDKARWALALKQRAASF</sequence>
<dbReference type="PANTHER" id="PTHR31223:SF70">
    <property type="entry name" value="LOG FAMILY PROTEIN YJL055W"/>
    <property type="match status" value="1"/>
</dbReference>
<dbReference type="GO" id="GO:0005829">
    <property type="term" value="C:cytosol"/>
    <property type="evidence" value="ECO:0007669"/>
    <property type="project" value="TreeGrafter"/>
</dbReference>
<name>A0A2G6E844_9BACT</name>
<dbReference type="NCBIfam" id="TIGR00730">
    <property type="entry name" value="Rossman fold protein, TIGR00730 family"/>
    <property type="match status" value="1"/>
</dbReference>
<proteinExistence type="inferred from homology"/>
<evidence type="ECO:0000256" key="1">
    <source>
        <dbReference type="ARBA" id="ARBA00006763"/>
    </source>
</evidence>
<dbReference type="SUPFAM" id="SSF102405">
    <property type="entry name" value="MCP/YpsA-like"/>
    <property type="match status" value="1"/>
</dbReference>
<dbReference type="EC" id="3.2.2.n1" evidence="2"/>
<comment type="caution">
    <text evidence="3">The sequence shown here is derived from an EMBL/GenBank/DDBJ whole genome shotgun (WGS) entry which is preliminary data.</text>
</comment>
<dbReference type="PANTHER" id="PTHR31223">
    <property type="entry name" value="LOG FAMILY PROTEIN YJL055W"/>
    <property type="match status" value="1"/>
</dbReference>
<dbReference type="InterPro" id="IPR005269">
    <property type="entry name" value="LOG"/>
</dbReference>
<comment type="similarity">
    <text evidence="1 2">Belongs to the LOG family.</text>
</comment>
<dbReference type="Proteomes" id="UP000229740">
    <property type="component" value="Unassembled WGS sequence"/>
</dbReference>
<evidence type="ECO:0000313" key="3">
    <source>
        <dbReference type="EMBL" id="PID58263.1"/>
    </source>
</evidence>
<dbReference type="InterPro" id="IPR031100">
    <property type="entry name" value="LOG_fam"/>
</dbReference>
<accession>A0A2G6E844</accession>
<organism evidence="3 4">
    <name type="scientific">candidate division KSB3 bacterium</name>
    <dbReference type="NCBI Taxonomy" id="2044937"/>
    <lineage>
        <taxon>Bacteria</taxon>
        <taxon>candidate division KSB3</taxon>
    </lineage>
</organism>
<evidence type="ECO:0000313" key="4">
    <source>
        <dbReference type="Proteomes" id="UP000229740"/>
    </source>
</evidence>
<dbReference type="GO" id="GO:0009691">
    <property type="term" value="P:cytokinin biosynthetic process"/>
    <property type="evidence" value="ECO:0007669"/>
    <property type="project" value="UniProtKB-UniRule"/>
</dbReference>
<gene>
    <name evidence="3" type="ORF">CSB45_04130</name>
</gene>
<reference evidence="3 4" key="1">
    <citation type="submission" date="2017-10" db="EMBL/GenBank/DDBJ databases">
        <title>Novel microbial diversity and functional potential in the marine mammal oral microbiome.</title>
        <authorList>
            <person name="Dudek N.K."/>
            <person name="Sun C.L."/>
            <person name="Burstein D."/>
            <person name="Kantor R.S."/>
            <person name="Aliaga Goltsman D.S."/>
            <person name="Bik E.M."/>
            <person name="Thomas B.C."/>
            <person name="Banfield J.F."/>
            <person name="Relman D.A."/>
        </authorList>
    </citation>
    <scope>NUCLEOTIDE SEQUENCE [LARGE SCALE GENOMIC DNA]</scope>
    <source>
        <strain evidence="3">DOLZORAL124_49_17</strain>
    </source>
</reference>